<protein>
    <submittedName>
        <fullName evidence="1">Uncharacterized protein</fullName>
    </submittedName>
</protein>
<dbReference type="EMBL" id="JBBPFD010000012">
    <property type="protein sequence ID" value="KAK7904964.1"/>
    <property type="molecule type" value="Genomic_DNA"/>
</dbReference>
<dbReference type="Proteomes" id="UP001460270">
    <property type="component" value="Unassembled WGS sequence"/>
</dbReference>
<reference evidence="2" key="1">
    <citation type="submission" date="2024-04" db="EMBL/GenBank/DDBJ databases">
        <title>Salinicola lusitanus LLJ914,a marine bacterium isolated from the Okinawa Trough.</title>
        <authorList>
            <person name="Li J."/>
        </authorList>
    </citation>
    <scope>NUCLEOTIDE SEQUENCE [LARGE SCALE GENOMIC DNA]</scope>
</reference>
<organism evidence="1 2">
    <name type="scientific">Mugilogobius chulae</name>
    <name type="common">yellowstripe goby</name>
    <dbReference type="NCBI Taxonomy" id="88201"/>
    <lineage>
        <taxon>Eukaryota</taxon>
        <taxon>Metazoa</taxon>
        <taxon>Chordata</taxon>
        <taxon>Craniata</taxon>
        <taxon>Vertebrata</taxon>
        <taxon>Euteleostomi</taxon>
        <taxon>Actinopterygii</taxon>
        <taxon>Neopterygii</taxon>
        <taxon>Teleostei</taxon>
        <taxon>Neoteleostei</taxon>
        <taxon>Acanthomorphata</taxon>
        <taxon>Gobiaria</taxon>
        <taxon>Gobiiformes</taxon>
        <taxon>Gobioidei</taxon>
        <taxon>Gobiidae</taxon>
        <taxon>Gobionellinae</taxon>
        <taxon>Mugilogobius</taxon>
    </lineage>
</organism>
<dbReference type="AlphaFoldDB" id="A0AAW0NT30"/>
<proteinExistence type="predicted"/>
<name>A0AAW0NT30_9GOBI</name>
<gene>
    <name evidence="1" type="ORF">WMY93_017571</name>
</gene>
<evidence type="ECO:0000313" key="2">
    <source>
        <dbReference type="Proteomes" id="UP001460270"/>
    </source>
</evidence>
<accession>A0AAW0NT30</accession>
<keyword evidence="2" id="KW-1185">Reference proteome</keyword>
<evidence type="ECO:0000313" key="1">
    <source>
        <dbReference type="EMBL" id="KAK7904964.1"/>
    </source>
</evidence>
<sequence>MCPDDRMCPQDLKGNPASLEFVLAVCTAPDGLWKTYIPVWDGLWMVELSRPRTPVKPLLLGQDRKLQHEQTMESKHCSVSLFSLTQHITGHMDLQNES</sequence>
<comment type="caution">
    <text evidence="1">The sequence shown here is derived from an EMBL/GenBank/DDBJ whole genome shotgun (WGS) entry which is preliminary data.</text>
</comment>